<accession>A0ABQ8G3U1</accession>
<protein>
    <submittedName>
        <fullName evidence="2">Uncharacterized protein</fullName>
    </submittedName>
</protein>
<comment type="caution">
    <text evidence="2">The sequence shown here is derived from an EMBL/GenBank/DDBJ whole genome shotgun (WGS) entry which is preliminary data.</text>
</comment>
<reference evidence="2 3" key="1">
    <citation type="journal article" date="2021" name="Nat. Commun.">
        <title>Genetic determinants of endophytism in the Arabidopsis root mycobiome.</title>
        <authorList>
            <person name="Mesny F."/>
            <person name="Miyauchi S."/>
            <person name="Thiergart T."/>
            <person name="Pickel B."/>
            <person name="Atanasova L."/>
            <person name="Karlsson M."/>
            <person name="Huettel B."/>
            <person name="Barry K.W."/>
            <person name="Haridas S."/>
            <person name="Chen C."/>
            <person name="Bauer D."/>
            <person name="Andreopoulos W."/>
            <person name="Pangilinan J."/>
            <person name="LaButti K."/>
            <person name="Riley R."/>
            <person name="Lipzen A."/>
            <person name="Clum A."/>
            <person name="Drula E."/>
            <person name="Henrissat B."/>
            <person name="Kohler A."/>
            <person name="Grigoriev I.V."/>
            <person name="Martin F.M."/>
            <person name="Hacquard S."/>
        </authorList>
    </citation>
    <scope>NUCLEOTIDE SEQUENCE [LARGE SCALE GENOMIC DNA]</scope>
    <source>
        <strain evidence="2 3">MPI-SDFR-AT-0080</strain>
    </source>
</reference>
<keyword evidence="1" id="KW-0812">Transmembrane</keyword>
<sequence>MATCLRLEHTTNRSIARDTFSDYCSYQWNDTITLYFNITHGIRCDCLSTVPADSDIAGIGVMASYSIISLITTLVAVIPAFFDTTTDQRAKLRRLTNPKQPTASPENHVRPEQMPALLCFCAVSSWVFMRCSIIHQHRHRCARLGSVAWLVLLPRTVR</sequence>
<dbReference type="Proteomes" id="UP000774617">
    <property type="component" value="Unassembled WGS sequence"/>
</dbReference>
<dbReference type="EMBL" id="JAGTJR010000021">
    <property type="protein sequence ID" value="KAH7043945.1"/>
    <property type="molecule type" value="Genomic_DNA"/>
</dbReference>
<evidence type="ECO:0000256" key="1">
    <source>
        <dbReference type="SAM" id="Phobius"/>
    </source>
</evidence>
<evidence type="ECO:0000313" key="3">
    <source>
        <dbReference type="Proteomes" id="UP000774617"/>
    </source>
</evidence>
<feature type="transmembrane region" description="Helical" evidence="1">
    <location>
        <begin position="62"/>
        <end position="82"/>
    </location>
</feature>
<proteinExistence type="predicted"/>
<keyword evidence="1" id="KW-0472">Membrane</keyword>
<name>A0ABQ8G3U1_9PEZI</name>
<keyword evidence="3" id="KW-1185">Reference proteome</keyword>
<evidence type="ECO:0000313" key="2">
    <source>
        <dbReference type="EMBL" id="KAH7043945.1"/>
    </source>
</evidence>
<keyword evidence="1" id="KW-1133">Transmembrane helix</keyword>
<gene>
    <name evidence="2" type="ORF">B0J12DRAFT_187101</name>
</gene>
<organism evidence="2 3">
    <name type="scientific">Macrophomina phaseolina</name>
    <dbReference type="NCBI Taxonomy" id="35725"/>
    <lineage>
        <taxon>Eukaryota</taxon>
        <taxon>Fungi</taxon>
        <taxon>Dikarya</taxon>
        <taxon>Ascomycota</taxon>
        <taxon>Pezizomycotina</taxon>
        <taxon>Dothideomycetes</taxon>
        <taxon>Dothideomycetes incertae sedis</taxon>
        <taxon>Botryosphaeriales</taxon>
        <taxon>Botryosphaeriaceae</taxon>
        <taxon>Macrophomina</taxon>
    </lineage>
</organism>